<organism evidence="1 2">
    <name type="scientific">Pseudomonas fluorescens HK44</name>
    <dbReference type="NCBI Taxonomy" id="1042209"/>
    <lineage>
        <taxon>Bacteria</taxon>
        <taxon>Pseudomonadati</taxon>
        <taxon>Pseudomonadota</taxon>
        <taxon>Gammaproteobacteria</taxon>
        <taxon>Pseudomonadales</taxon>
        <taxon>Pseudomonadaceae</taxon>
        <taxon>Pseudomonas</taxon>
    </lineage>
</organism>
<dbReference type="OrthoDB" id="6978320at2"/>
<proteinExistence type="predicted"/>
<dbReference type="EMBL" id="AFOY02000008">
    <property type="protein sequence ID" value="EXF95263.1"/>
    <property type="molecule type" value="Genomic_DNA"/>
</dbReference>
<dbReference type="PROSITE" id="PS51257">
    <property type="entry name" value="PROKAR_LIPOPROTEIN"/>
    <property type="match status" value="1"/>
</dbReference>
<evidence type="ECO:0000313" key="2">
    <source>
        <dbReference type="Proteomes" id="UP000022611"/>
    </source>
</evidence>
<reference evidence="1 2" key="1">
    <citation type="journal article" date="2011" name="J. Bacteriol.">
        <title>Draft genome sequence of the polycyclic aromatic hydrocarbon-degrading, genetically engineered bioluminescent bioreporter Pseudomonas fluorescens HK44.</title>
        <authorList>
            <person name="Chauhan A."/>
            <person name="Layton A.C."/>
            <person name="Williams D.E."/>
            <person name="Smartt A.E."/>
            <person name="Ripp S."/>
            <person name="Karpinets T.V."/>
            <person name="Brown S.D."/>
            <person name="Sayler G.S."/>
        </authorList>
    </citation>
    <scope>NUCLEOTIDE SEQUENCE [LARGE SCALE GENOMIC DNA]</scope>
    <source>
        <strain evidence="1 2">HK44</strain>
    </source>
</reference>
<name>A0A010SWU3_PSEFL</name>
<sequence length="609" mass="67841">MDLRLPLTTVGLCLAVLIGGCSPSDEKRPQSLEEKTAQFEKSLDAIQDPQLKDAVANLGGSLLLLERAQQKLAIKPIATEYGEDAMALLKHYPTPQALVDTYINGLFVLRKDSSSDYLTDLQPVFPFNFNMPSEFPFPHGLEWQSVTLSNKKVIPFQPEWSETDPGIQLSPSSASLTNPDDLTVAYPFVEGENIDSKSQPQPTILKGKVEVIAPRKVFTFNLTKKDVGQTRTDDNISVTLRALEKNYAEVEVNNSAALAPDVSDTPLNPLIVQARDTTGQLLSRSGSINEDAAQIGFYQKQLAEMQKQTAWSDAFEKQLEDEQQAFEHKQTHHYTKVYFNGPIENLEVNVLDFSAVTVTRKDLELPVRRFDRNTTDKTIQSLNPPVVVYDDQAATWLKGATLDEEQLKKNIHVNQSVEDASAARIEFDHPKTFNDELLGSSFSPGDTPVTFFTQDDKGKRGEPIELPAEAFEIDPLRATITYDLTLFPETPAYAVGSMPLFLANIAKDNLDTQKLPKGLELKGNALVVDQKVFPAQNWRFFAKDASGNYLKEILAVSHDASAEGPAMFEVHYFYGQPSSLETYQRTNLNTVEYGFEVKLDKAENPNPVE</sequence>
<dbReference type="HOGENOM" id="CLU_447500_0_0_6"/>
<dbReference type="eggNOG" id="ENOG50334KV">
    <property type="taxonomic scope" value="Bacteria"/>
</dbReference>
<dbReference type="PATRIC" id="fig|1042209.11.peg.1960"/>
<evidence type="ECO:0008006" key="3">
    <source>
        <dbReference type="Google" id="ProtNLM"/>
    </source>
</evidence>
<dbReference type="Proteomes" id="UP000022611">
    <property type="component" value="Unassembled WGS sequence"/>
</dbReference>
<dbReference type="RefSeq" id="WP_019691609.1">
    <property type="nucleotide sequence ID" value="NZ_AFOY02000008.1"/>
</dbReference>
<accession>A0A010SWU3</accession>
<protein>
    <recommendedName>
        <fullName evidence="3">Lipoprotein</fullName>
    </recommendedName>
</protein>
<comment type="caution">
    <text evidence="1">The sequence shown here is derived from an EMBL/GenBank/DDBJ whole genome shotgun (WGS) entry which is preliminary data.</text>
</comment>
<dbReference type="AlphaFoldDB" id="A0A010SWU3"/>
<evidence type="ECO:0000313" key="1">
    <source>
        <dbReference type="EMBL" id="EXF95263.1"/>
    </source>
</evidence>
<gene>
    <name evidence="1" type="ORF">HK44_026950</name>
</gene>